<dbReference type="PROSITE" id="PS00104">
    <property type="entry name" value="EPSP_SYNTHASE_1"/>
    <property type="match status" value="1"/>
</dbReference>
<evidence type="ECO:0000256" key="9">
    <source>
        <dbReference type="HAMAP-Rule" id="MF_00210"/>
    </source>
</evidence>
<dbReference type="InterPro" id="IPR036968">
    <property type="entry name" value="Enolpyruvate_Tfrase_sf"/>
</dbReference>
<dbReference type="PANTHER" id="PTHR21090:SF5">
    <property type="entry name" value="PENTAFUNCTIONAL AROM POLYPEPTIDE"/>
    <property type="match status" value="1"/>
</dbReference>
<evidence type="ECO:0000313" key="11">
    <source>
        <dbReference type="EMBL" id="PRH83130.1"/>
    </source>
</evidence>
<evidence type="ECO:0000256" key="6">
    <source>
        <dbReference type="ARBA" id="ARBA00022679"/>
    </source>
</evidence>
<dbReference type="UniPathway" id="UPA00053">
    <property type="reaction ID" value="UER00089"/>
</dbReference>
<dbReference type="EC" id="2.5.1.19" evidence="9"/>
<name>A0A2P6MAV4_9GAMM</name>
<feature type="binding site" evidence="9">
    <location>
        <position position="31"/>
    </location>
    <ligand>
        <name>3-phosphoshikimate</name>
        <dbReference type="ChEBI" id="CHEBI:145989"/>
    </ligand>
</feature>
<feature type="binding site" evidence="9">
    <location>
        <position position="174"/>
    </location>
    <ligand>
        <name>phosphoenolpyruvate</name>
        <dbReference type="ChEBI" id="CHEBI:58702"/>
    </ligand>
</feature>
<keyword evidence="5 9" id="KW-0028">Amino-acid biosynthesis</keyword>
<evidence type="ECO:0000256" key="2">
    <source>
        <dbReference type="ARBA" id="ARBA00004811"/>
    </source>
</evidence>
<comment type="similarity">
    <text evidence="3 9">Belongs to the EPSP synthase family.</text>
</comment>
<dbReference type="CDD" id="cd01556">
    <property type="entry name" value="EPSP_synthase"/>
    <property type="match status" value="1"/>
</dbReference>
<comment type="catalytic activity">
    <reaction evidence="8">
        <text>3-phosphoshikimate + phosphoenolpyruvate = 5-O-(1-carboxyvinyl)-3-phosphoshikimate + phosphate</text>
        <dbReference type="Rhea" id="RHEA:21256"/>
        <dbReference type="ChEBI" id="CHEBI:43474"/>
        <dbReference type="ChEBI" id="CHEBI:57701"/>
        <dbReference type="ChEBI" id="CHEBI:58702"/>
        <dbReference type="ChEBI" id="CHEBI:145989"/>
        <dbReference type="EC" id="2.5.1.19"/>
    </reaction>
    <physiologicalReaction direction="left-to-right" evidence="8">
        <dbReference type="Rhea" id="RHEA:21257"/>
    </physiologicalReaction>
</comment>
<comment type="pathway">
    <text evidence="2 9">Metabolic intermediate biosynthesis; chorismate biosynthesis; chorismate from D-erythrose 4-phosphate and phosphoenolpyruvate: step 6/7.</text>
</comment>
<dbReference type="AlphaFoldDB" id="A0A2P6MAV4"/>
<feature type="binding site" evidence="9">
    <location>
        <position position="172"/>
    </location>
    <ligand>
        <name>3-phosphoshikimate</name>
        <dbReference type="ChEBI" id="CHEBI:145989"/>
    </ligand>
</feature>
<dbReference type="InterPro" id="IPR013792">
    <property type="entry name" value="RNA3'P_cycl/enolpyr_Trfase_a/b"/>
</dbReference>
<proteinExistence type="inferred from homology"/>
<evidence type="ECO:0000256" key="5">
    <source>
        <dbReference type="ARBA" id="ARBA00022605"/>
    </source>
</evidence>
<dbReference type="InterPro" id="IPR001986">
    <property type="entry name" value="Enolpyruvate_Tfrase_dom"/>
</dbReference>
<feature type="binding site" evidence="9">
    <location>
        <position position="347"/>
    </location>
    <ligand>
        <name>3-phosphoshikimate</name>
        <dbReference type="ChEBI" id="CHEBI:145989"/>
    </ligand>
</feature>
<dbReference type="PROSITE" id="PS00885">
    <property type="entry name" value="EPSP_SYNTHASE_2"/>
    <property type="match status" value="1"/>
</dbReference>
<gene>
    <name evidence="9 11" type="primary">aroA</name>
    <name evidence="11" type="ORF">C6N40_02900</name>
</gene>
<protein>
    <recommendedName>
        <fullName evidence="9">3-phosphoshikimate 1-carboxyvinyltransferase</fullName>
        <ecNumber evidence="9">2.5.1.19</ecNumber>
    </recommendedName>
    <alternativeName>
        <fullName evidence="9">5-enolpyruvylshikimate-3-phosphate synthase</fullName>
        <shortName evidence="9">EPSP synthase</shortName>
        <shortName evidence="9">EPSPS</shortName>
    </alternativeName>
</protein>
<feature type="binding site" evidence="9">
    <location>
        <position position="351"/>
    </location>
    <ligand>
        <name>phosphoenolpyruvate</name>
        <dbReference type="ChEBI" id="CHEBI:58702"/>
    </ligand>
</feature>
<dbReference type="Proteomes" id="UP000241736">
    <property type="component" value="Unassembled WGS sequence"/>
</dbReference>
<dbReference type="GO" id="GO:0005737">
    <property type="term" value="C:cytoplasm"/>
    <property type="evidence" value="ECO:0007669"/>
    <property type="project" value="UniProtKB-SubCell"/>
</dbReference>
<dbReference type="InterPro" id="IPR023193">
    <property type="entry name" value="EPSP_synthase_CS"/>
</dbReference>
<dbReference type="FunFam" id="3.65.10.10:FF:000006">
    <property type="entry name" value="3-phosphoshikimate 1-carboxyvinyltransferase"/>
    <property type="match status" value="1"/>
</dbReference>
<dbReference type="OrthoDB" id="9809920at2"/>
<evidence type="ECO:0000256" key="3">
    <source>
        <dbReference type="ARBA" id="ARBA00009948"/>
    </source>
</evidence>
<feature type="active site" description="Proton acceptor" evidence="9">
    <location>
        <position position="320"/>
    </location>
</feature>
<evidence type="ECO:0000313" key="12">
    <source>
        <dbReference type="Proteomes" id="UP000241736"/>
    </source>
</evidence>
<keyword evidence="6 9" id="KW-0808">Transferase</keyword>
<evidence type="ECO:0000256" key="4">
    <source>
        <dbReference type="ARBA" id="ARBA00022490"/>
    </source>
</evidence>
<feature type="binding site" evidence="9">
    <location>
        <position position="27"/>
    </location>
    <ligand>
        <name>3-phosphoshikimate</name>
        <dbReference type="ChEBI" id="CHEBI:145989"/>
    </ligand>
</feature>
<dbReference type="HAMAP" id="MF_00210">
    <property type="entry name" value="EPSP_synth"/>
    <property type="match status" value="1"/>
</dbReference>
<reference evidence="11 12" key="1">
    <citation type="submission" date="2018-03" db="EMBL/GenBank/DDBJ databases">
        <title>Arenimonas caeni sp. nov., isolated from activated sludge.</title>
        <authorList>
            <person name="Liu H."/>
        </authorList>
    </citation>
    <scope>NUCLEOTIDE SEQUENCE [LARGE SCALE GENOMIC DNA]</scope>
    <source>
        <strain evidence="12">z29</strain>
    </source>
</reference>
<comment type="subcellular location">
    <subcellularLocation>
        <location evidence="9">Cytoplasm</location>
    </subcellularLocation>
</comment>
<dbReference type="InterPro" id="IPR006264">
    <property type="entry name" value="EPSP_synthase"/>
</dbReference>
<feature type="binding site" evidence="9">
    <location>
        <position position="392"/>
    </location>
    <ligand>
        <name>phosphoenolpyruvate</name>
        <dbReference type="ChEBI" id="CHEBI:58702"/>
    </ligand>
</feature>
<comment type="caution">
    <text evidence="9">Lacks conserved residue(s) required for the propagation of feature annotation.</text>
</comment>
<comment type="subunit">
    <text evidence="9">Monomer.</text>
</comment>
<evidence type="ECO:0000259" key="10">
    <source>
        <dbReference type="Pfam" id="PF00275"/>
    </source>
</evidence>
<comment type="function">
    <text evidence="1 9">Catalyzes the transfer of the enolpyruvyl moiety of phosphoenolpyruvate (PEP) to the 5-hydroxyl of shikimate-3-phosphate (S3P) to produce enolpyruvyl shikimate-3-phosphate and inorganic phosphate.</text>
</comment>
<dbReference type="PANTHER" id="PTHR21090">
    <property type="entry name" value="AROM/DEHYDROQUINATE SYNTHASE"/>
    <property type="match status" value="1"/>
</dbReference>
<keyword evidence="12" id="KW-1185">Reference proteome</keyword>
<comment type="caution">
    <text evidence="11">The sequence shown here is derived from an EMBL/GenBank/DDBJ whole genome shotgun (WGS) entry which is preliminary data.</text>
</comment>
<feature type="binding site" evidence="9">
    <location>
        <position position="320"/>
    </location>
    <ligand>
        <name>3-phosphoshikimate</name>
        <dbReference type="ChEBI" id="CHEBI:145989"/>
    </ligand>
</feature>
<feature type="binding site" evidence="9">
    <location>
        <position position="99"/>
    </location>
    <ligand>
        <name>phosphoenolpyruvate</name>
        <dbReference type="ChEBI" id="CHEBI:58702"/>
    </ligand>
</feature>
<keyword evidence="4 9" id="KW-0963">Cytoplasm</keyword>
<keyword evidence="7 9" id="KW-0057">Aromatic amino acid biosynthesis</keyword>
<dbReference type="NCBIfam" id="TIGR01356">
    <property type="entry name" value="aroA"/>
    <property type="match status" value="1"/>
</dbReference>
<dbReference type="Gene3D" id="3.65.10.10">
    <property type="entry name" value="Enolpyruvate transferase domain"/>
    <property type="match status" value="2"/>
</dbReference>
<dbReference type="FunFam" id="3.65.10.10:FF:000005">
    <property type="entry name" value="3-phosphoshikimate 1-carboxyvinyltransferase"/>
    <property type="match status" value="1"/>
</dbReference>
<dbReference type="GO" id="GO:0008652">
    <property type="term" value="P:amino acid biosynthetic process"/>
    <property type="evidence" value="ECO:0007669"/>
    <property type="project" value="UniProtKB-KW"/>
</dbReference>
<dbReference type="SUPFAM" id="SSF55205">
    <property type="entry name" value="EPT/RTPC-like"/>
    <property type="match status" value="1"/>
</dbReference>
<organism evidence="11 12">
    <name type="scientific">Arenimonas caeni</name>
    <dbReference type="NCBI Taxonomy" id="2058085"/>
    <lineage>
        <taxon>Bacteria</taxon>
        <taxon>Pseudomonadati</taxon>
        <taxon>Pseudomonadota</taxon>
        <taxon>Gammaproteobacteria</taxon>
        <taxon>Lysobacterales</taxon>
        <taxon>Lysobacteraceae</taxon>
        <taxon>Arenimonas</taxon>
    </lineage>
</organism>
<accession>A0A2P6MAV4</accession>
<dbReference type="GO" id="GO:0009073">
    <property type="term" value="P:aromatic amino acid family biosynthetic process"/>
    <property type="evidence" value="ECO:0007669"/>
    <property type="project" value="UniProtKB-KW"/>
</dbReference>
<dbReference type="Pfam" id="PF00275">
    <property type="entry name" value="EPSP_synthase"/>
    <property type="match status" value="1"/>
</dbReference>
<feature type="binding site" evidence="9">
    <location>
        <position position="174"/>
    </location>
    <ligand>
        <name>3-phosphoshikimate</name>
        <dbReference type="ChEBI" id="CHEBI:145989"/>
    </ligand>
</feature>
<sequence length="441" mass="45387">MSPGRLDWLAAPGRALAGELAVPGDKSVSHRAVMLGALAEGVSEIAGFLEGEDTRATAAILARLGVRIEAPGDGLRRIHGVGLHGLRGADGPLDCGNSGTGMRLLAGLLAGQAFDSTLVGDASLSRRPMGRVIGPLQRMGARIEAAGGELPPLRIHASNGLQAIDFKSPVASAQVKSAVLLAGLYARGETAVHEPHPTRDYTERMLAAFGWPVRFAPGEARLEGGHRLRATRVQVPADFSSAAFFLVAASVVPGSDLMLRRVGMNPRRTGLLAALRAMGADITEFPAGEQGGEPVADLRVRHARLHGIAVPEALVPDMIDEFPALFVAAALAEGETRVSGAAELRVKESDRLAAMAAALQALGGQVAETPDGAIIRGGRLGGGEVHSHGDHRIAMAMAVAAQRATGEVRITDCANVATSFPGFVALAASAGFGLQPAPALG</sequence>
<feature type="binding site" evidence="9">
    <location>
        <position position="26"/>
    </location>
    <ligand>
        <name>3-phosphoshikimate</name>
        <dbReference type="ChEBI" id="CHEBI:145989"/>
    </ligand>
</feature>
<dbReference type="EMBL" id="PVLF01000003">
    <property type="protein sequence ID" value="PRH83130.1"/>
    <property type="molecule type" value="Genomic_DNA"/>
</dbReference>
<evidence type="ECO:0000256" key="7">
    <source>
        <dbReference type="ARBA" id="ARBA00023141"/>
    </source>
</evidence>
<dbReference type="GO" id="GO:0003866">
    <property type="term" value="F:3-phosphoshikimate 1-carboxyvinyltransferase activity"/>
    <property type="evidence" value="ECO:0007669"/>
    <property type="project" value="UniProtKB-UniRule"/>
</dbReference>
<dbReference type="GO" id="GO:0009423">
    <property type="term" value="P:chorismate biosynthetic process"/>
    <property type="evidence" value="ECO:0007669"/>
    <property type="project" value="UniProtKB-UniRule"/>
</dbReference>
<feature type="binding site" evidence="9">
    <location>
        <position position="127"/>
    </location>
    <ligand>
        <name>phosphoenolpyruvate</name>
        <dbReference type="ChEBI" id="CHEBI:58702"/>
    </ligand>
</feature>
<feature type="binding site" evidence="9">
    <location>
        <position position="26"/>
    </location>
    <ligand>
        <name>phosphoenolpyruvate</name>
        <dbReference type="ChEBI" id="CHEBI:58702"/>
    </ligand>
</feature>
<evidence type="ECO:0000256" key="1">
    <source>
        <dbReference type="ARBA" id="ARBA00002174"/>
    </source>
</evidence>
<evidence type="ECO:0000256" key="8">
    <source>
        <dbReference type="ARBA" id="ARBA00044633"/>
    </source>
</evidence>
<dbReference type="RefSeq" id="WP_106989515.1">
    <property type="nucleotide sequence ID" value="NZ_KZ679085.1"/>
</dbReference>
<feature type="domain" description="Enolpyruvate transferase" evidence="10">
    <location>
        <begin position="12"/>
        <end position="424"/>
    </location>
</feature>
<dbReference type="PIRSF" id="PIRSF000505">
    <property type="entry name" value="EPSPS"/>
    <property type="match status" value="1"/>
</dbReference>